<dbReference type="GO" id="GO:0016020">
    <property type="term" value="C:membrane"/>
    <property type="evidence" value="ECO:0007669"/>
    <property type="project" value="UniProtKB-SubCell"/>
</dbReference>
<dbReference type="KEGG" id="smo:SELMODRAFT_94635"/>
<keyword evidence="6 8" id="KW-1133">Transmembrane helix</keyword>
<dbReference type="EMBL" id="GL377581">
    <property type="protein sequence ID" value="EFJ27899.1"/>
    <property type="molecule type" value="Genomic_DNA"/>
</dbReference>
<dbReference type="Proteomes" id="UP000001514">
    <property type="component" value="Unassembled WGS sequence"/>
</dbReference>
<evidence type="ECO:0000313" key="10">
    <source>
        <dbReference type="Proteomes" id="UP000001514"/>
    </source>
</evidence>
<dbReference type="eggNOG" id="ENOG502S0J2">
    <property type="taxonomic scope" value="Eukaryota"/>
</dbReference>
<dbReference type="GO" id="GO:0019915">
    <property type="term" value="P:lipid storage"/>
    <property type="evidence" value="ECO:0000318"/>
    <property type="project" value="GO_Central"/>
</dbReference>
<dbReference type="PANTHER" id="PTHR33203">
    <property type="entry name" value="OLEOSIN"/>
    <property type="match status" value="1"/>
</dbReference>
<dbReference type="AlphaFoldDB" id="D8RJF5"/>
<dbReference type="GO" id="GO:0012511">
    <property type="term" value="C:monolayer-surrounded lipid storage body"/>
    <property type="evidence" value="ECO:0007669"/>
    <property type="project" value="InterPro"/>
</dbReference>
<keyword evidence="7 8" id="KW-0472">Membrane</keyword>
<evidence type="ECO:0000256" key="1">
    <source>
        <dbReference type="ARBA" id="ARBA00004141"/>
    </source>
</evidence>
<evidence type="ECO:0000256" key="7">
    <source>
        <dbReference type="ARBA" id="ARBA00023136"/>
    </source>
</evidence>
<evidence type="ECO:0008006" key="11">
    <source>
        <dbReference type="Google" id="ProtNLM"/>
    </source>
</evidence>
<organism evidence="10">
    <name type="scientific">Selaginella moellendorffii</name>
    <name type="common">Spikemoss</name>
    <dbReference type="NCBI Taxonomy" id="88036"/>
    <lineage>
        <taxon>Eukaryota</taxon>
        <taxon>Viridiplantae</taxon>
        <taxon>Streptophyta</taxon>
        <taxon>Embryophyta</taxon>
        <taxon>Tracheophyta</taxon>
        <taxon>Lycopodiopsida</taxon>
        <taxon>Selaginellales</taxon>
        <taxon>Selaginellaceae</taxon>
        <taxon>Selaginella</taxon>
    </lineage>
</organism>
<gene>
    <name evidence="9" type="ORF">SELMODRAFT_94635</name>
</gene>
<dbReference type="Pfam" id="PF01277">
    <property type="entry name" value="Oleosin"/>
    <property type="match status" value="1"/>
</dbReference>
<evidence type="ECO:0000256" key="2">
    <source>
        <dbReference type="ARBA" id="ARBA00004502"/>
    </source>
</evidence>
<evidence type="ECO:0000256" key="8">
    <source>
        <dbReference type="SAM" id="Phobius"/>
    </source>
</evidence>
<reference evidence="9 10" key="1">
    <citation type="journal article" date="2011" name="Science">
        <title>The Selaginella genome identifies genetic changes associated with the evolution of vascular plants.</title>
        <authorList>
            <person name="Banks J.A."/>
            <person name="Nishiyama T."/>
            <person name="Hasebe M."/>
            <person name="Bowman J.L."/>
            <person name="Gribskov M."/>
            <person name="dePamphilis C."/>
            <person name="Albert V.A."/>
            <person name="Aono N."/>
            <person name="Aoyama T."/>
            <person name="Ambrose B.A."/>
            <person name="Ashton N.W."/>
            <person name="Axtell M.J."/>
            <person name="Barker E."/>
            <person name="Barker M.S."/>
            <person name="Bennetzen J.L."/>
            <person name="Bonawitz N.D."/>
            <person name="Chapple C."/>
            <person name="Cheng C."/>
            <person name="Correa L.G."/>
            <person name="Dacre M."/>
            <person name="DeBarry J."/>
            <person name="Dreyer I."/>
            <person name="Elias M."/>
            <person name="Engstrom E.M."/>
            <person name="Estelle M."/>
            <person name="Feng L."/>
            <person name="Finet C."/>
            <person name="Floyd S.K."/>
            <person name="Frommer W.B."/>
            <person name="Fujita T."/>
            <person name="Gramzow L."/>
            <person name="Gutensohn M."/>
            <person name="Harholt J."/>
            <person name="Hattori M."/>
            <person name="Heyl A."/>
            <person name="Hirai T."/>
            <person name="Hiwatashi Y."/>
            <person name="Ishikawa M."/>
            <person name="Iwata M."/>
            <person name="Karol K.G."/>
            <person name="Koehler B."/>
            <person name="Kolukisaoglu U."/>
            <person name="Kubo M."/>
            <person name="Kurata T."/>
            <person name="Lalonde S."/>
            <person name="Li K."/>
            <person name="Li Y."/>
            <person name="Litt A."/>
            <person name="Lyons E."/>
            <person name="Manning G."/>
            <person name="Maruyama T."/>
            <person name="Michael T.P."/>
            <person name="Mikami K."/>
            <person name="Miyazaki S."/>
            <person name="Morinaga S."/>
            <person name="Murata T."/>
            <person name="Mueller-Roeber B."/>
            <person name="Nelson D.R."/>
            <person name="Obara M."/>
            <person name="Oguri Y."/>
            <person name="Olmstead R.G."/>
            <person name="Onodera N."/>
            <person name="Petersen B.L."/>
            <person name="Pils B."/>
            <person name="Prigge M."/>
            <person name="Rensing S.A."/>
            <person name="Riano-Pachon D.M."/>
            <person name="Roberts A.W."/>
            <person name="Sato Y."/>
            <person name="Scheller H.V."/>
            <person name="Schulz B."/>
            <person name="Schulz C."/>
            <person name="Shakirov E.V."/>
            <person name="Shibagaki N."/>
            <person name="Shinohara N."/>
            <person name="Shippen D.E."/>
            <person name="Soerensen I."/>
            <person name="Sotooka R."/>
            <person name="Sugimoto N."/>
            <person name="Sugita M."/>
            <person name="Sumikawa N."/>
            <person name="Tanurdzic M."/>
            <person name="Theissen G."/>
            <person name="Ulvskov P."/>
            <person name="Wakazuki S."/>
            <person name="Weng J.K."/>
            <person name="Willats W.W."/>
            <person name="Wipf D."/>
            <person name="Wolf P.G."/>
            <person name="Yang L."/>
            <person name="Zimmer A.D."/>
            <person name="Zhu Q."/>
            <person name="Mitros T."/>
            <person name="Hellsten U."/>
            <person name="Loque D."/>
            <person name="Otillar R."/>
            <person name="Salamov A."/>
            <person name="Schmutz J."/>
            <person name="Shapiro H."/>
            <person name="Lindquist E."/>
            <person name="Lucas S."/>
            <person name="Rokhsar D."/>
            <person name="Grigoriev I.V."/>
        </authorList>
    </citation>
    <scope>NUCLEOTIDE SEQUENCE [LARGE SCALE GENOMIC DNA]</scope>
</reference>
<dbReference type="InterPro" id="IPR000136">
    <property type="entry name" value="Oleosin"/>
</dbReference>
<evidence type="ECO:0000256" key="5">
    <source>
        <dbReference type="ARBA" id="ARBA00022692"/>
    </source>
</evidence>
<keyword evidence="5 8" id="KW-0812">Transmembrane</keyword>
<evidence type="ECO:0000313" key="9">
    <source>
        <dbReference type="EMBL" id="EFJ27899.1"/>
    </source>
</evidence>
<dbReference type="PANTHER" id="PTHR33203:SF24">
    <property type="entry name" value="OLEOSIN"/>
    <property type="match status" value="1"/>
</dbReference>
<evidence type="ECO:0000256" key="4">
    <source>
        <dbReference type="ARBA" id="ARBA00022677"/>
    </source>
</evidence>
<dbReference type="OrthoDB" id="690239at2759"/>
<name>D8RJF5_SELML</name>
<feature type="transmembrane region" description="Helical" evidence="8">
    <location>
        <begin position="60"/>
        <end position="92"/>
    </location>
</feature>
<comment type="subcellular location">
    <subcellularLocation>
        <location evidence="2">Lipid droplet</location>
    </subcellularLocation>
    <subcellularLocation>
        <location evidence="1">Membrane</location>
        <topology evidence="1">Multi-pass membrane protein</topology>
    </subcellularLocation>
</comment>
<dbReference type="Gramene" id="EFJ27899">
    <property type="protein sequence ID" value="EFJ27899"/>
    <property type="gene ID" value="SELMODRAFT_94635"/>
</dbReference>
<evidence type="ECO:0000256" key="3">
    <source>
        <dbReference type="ARBA" id="ARBA00010858"/>
    </source>
</evidence>
<protein>
    <recommendedName>
        <fullName evidence="11">Oleosin</fullName>
    </recommendedName>
</protein>
<dbReference type="InParanoid" id="D8RJF5"/>
<keyword evidence="4" id="KW-0551">Lipid droplet</keyword>
<evidence type="ECO:0000256" key="6">
    <source>
        <dbReference type="ARBA" id="ARBA00022989"/>
    </source>
</evidence>
<dbReference type="FunCoup" id="D8RJF5">
    <property type="interactions" value="157"/>
</dbReference>
<keyword evidence="10" id="KW-1185">Reference proteome</keyword>
<feature type="transmembrane region" description="Helical" evidence="8">
    <location>
        <begin position="21"/>
        <end position="54"/>
    </location>
</feature>
<accession>D8RJF5</accession>
<proteinExistence type="inferred from homology"/>
<dbReference type="OMA" id="YARSRIM"/>
<dbReference type="HOGENOM" id="CLU_101983_3_1_1"/>
<comment type="similarity">
    <text evidence="3">Belongs to the oleosin family.</text>
</comment>
<sequence length="142" mass="14908">MQSGERKLREHSPNARQVLGLVALLLGTVAVLTVGGFMLGGLALAVVIGIPVFLFFSPVLVPLGIVLFLAVSGIVITGVAFVAFLSSVSWIYNYFKGRHPVGSDKIEAARQRLLGSVHQATEKAREYGSYAGGKAQEAAPGA</sequence>